<keyword evidence="6 10" id="KW-0547">Nucleotide-binding</keyword>
<keyword evidence="15" id="KW-1185">Reference proteome</keyword>
<feature type="region of interest" description="Interaction with substrate tRNA" evidence="10">
    <location>
        <begin position="162"/>
        <end position="166"/>
    </location>
</feature>
<comment type="subunit">
    <text evidence="10">Monomer.</text>
</comment>
<keyword evidence="8 10" id="KW-0460">Magnesium</keyword>
<evidence type="ECO:0000256" key="13">
    <source>
        <dbReference type="RuleBase" id="RU003785"/>
    </source>
</evidence>
<keyword evidence="7 10" id="KW-0067">ATP-binding</keyword>
<dbReference type="NCBIfam" id="TIGR00174">
    <property type="entry name" value="miaA"/>
    <property type="match status" value="1"/>
</dbReference>
<feature type="site" description="Interaction with substrate tRNA" evidence="10">
    <location>
        <position position="126"/>
    </location>
</feature>
<comment type="function">
    <text evidence="2 10 12">Catalyzes the transfer of a dimethylallyl group onto the adenine at position 37 in tRNAs that read codons beginning with uridine, leading to the formation of N6-(dimethylallyl)adenosine (i(6)A).</text>
</comment>
<evidence type="ECO:0000313" key="15">
    <source>
        <dbReference type="Proteomes" id="UP001143486"/>
    </source>
</evidence>
<evidence type="ECO:0000256" key="9">
    <source>
        <dbReference type="ARBA" id="ARBA00049563"/>
    </source>
</evidence>
<gene>
    <name evidence="10 14" type="primary">miaA</name>
    <name evidence="14" type="ORF">GCM10017621_09560</name>
</gene>
<evidence type="ECO:0000256" key="3">
    <source>
        <dbReference type="ARBA" id="ARBA00005842"/>
    </source>
</evidence>
<dbReference type="GO" id="GO:0052381">
    <property type="term" value="F:tRNA dimethylallyltransferase activity"/>
    <property type="evidence" value="ECO:0007669"/>
    <property type="project" value="UniProtKB-UniRule"/>
</dbReference>
<evidence type="ECO:0000256" key="8">
    <source>
        <dbReference type="ARBA" id="ARBA00022842"/>
    </source>
</evidence>
<dbReference type="SUPFAM" id="SSF52540">
    <property type="entry name" value="P-loop containing nucleoside triphosphate hydrolases"/>
    <property type="match status" value="1"/>
</dbReference>
<evidence type="ECO:0000313" key="14">
    <source>
        <dbReference type="EMBL" id="GLK51448.1"/>
    </source>
</evidence>
<dbReference type="Gene3D" id="3.40.50.300">
    <property type="entry name" value="P-loop containing nucleotide triphosphate hydrolases"/>
    <property type="match status" value="1"/>
</dbReference>
<evidence type="ECO:0000256" key="4">
    <source>
        <dbReference type="ARBA" id="ARBA00022679"/>
    </source>
</evidence>
<comment type="cofactor">
    <cofactor evidence="1 10">
        <name>Mg(2+)</name>
        <dbReference type="ChEBI" id="CHEBI:18420"/>
    </cofactor>
</comment>
<dbReference type="Pfam" id="PF01715">
    <property type="entry name" value="IPPT"/>
    <property type="match status" value="1"/>
</dbReference>
<dbReference type="EC" id="2.5.1.75" evidence="10"/>
<feature type="site" description="Interaction with substrate tRNA" evidence="10">
    <location>
        <position position="104"/>
    </location>
</feature>
<evidence type="ECO:0000256" key="2">
    <source>
        <dbReference type="ARBA" id="ARBA00003213"/>
    </source>
</evidence>
<reference evidence="14" key="2">
    <citation type="submission" date="2023-01" db="EMBL/GenBank/DDBJ databases">
        <authorList>
            <person name="Sun Q."/>
            <person name="Evtushenko L."/>
        </authorList>
    </citation>
    <scope>NUCLEOTIDE SEQUENCE</scope>
    <source>
        <strain evidence="14">VKM B-1513</strain>
    </source>
</reference>
<dbReference type="GO" id="GO:0005524">
    <property type="term" value="F:ATP binding"/>
    <property type="evidence" value="ECO:0007669"/>
    <property type="project" value="UniProtKB-UniRule"/>
</dbReference>
<dbReference type="InterPro" id="IPR039657">
    <property type="entry name" value="Dimethylallyltransferase"/>
</dbReference>
<sequence length="311" mass="33209">MTAPANRALLIAGPTAAGKTALAIAAAERLDGEIVNADSMQIYNGLHLITARPSPGEVARIPHHLFGVADPAERWSAGRWAEAALAACKEIRARGRTPILAGGTGLYFHTLTAGLAPVPEIGPAARAKAAALFDAGGLEALRDEARRLDPASEARIGQGDRQRLLRVVEVGLETGRALSDFQADTQPLLPPGSWHGLVIEPDRAALYDRIGRRFDKMMEAGALAEVEAFAARNLDPDLPAMKALGVPPLIAHLHGELDFDAAIETAKRDSRRYAKRQLTWFRNQTASWPRIVSLDPAAAQAELAGILDEGD</sequence>
<keyword evidence="5 10" id="KW-0819">tRNA processing</keyword>
<evidence type="ECO:0000256" key="6">
    <source>
        <dbReference type="ARBA" id="ARBA00022741"/>
    </source>
</evidence>
<keyword evidence="4 10" id="KW-0808">Transferase</keyword>
<dbReference type="RefSeq" id="WP_271185829.1">
    <property type="nucleotide sequence ID" value="NZ_BSFE01000002.1"/>
</dbReference>
<accession>A0A9W6MMW6</accession>
<feature type="binding site" evidence="10">
    <location>
        <begin position="15"/>
        <end position="20"/>
    </location>
    <ligand>
        <name>substrate</name>
    </ligand>
</feature>
<dbReference type="Proteomes" id="UP001143486">
    <property type="component" value="Unassembled WGS sequence"/>
</dbReference>
<feature type="region of interest" description="Interaction with substrate tRNA" evidence="10">
    <location>
        <begin position="38"/>
        <end position="41"/>
    </location>
</feature>
<reference evidence="14" key="1">
    <citation type="journal article" date="2014" name="Int. J. Syst. Evol. Microbiol.">
        <title>Complete genome sequence of Corynebacterium casei LMG S-19264T (=DSM 44701T), isolated from a smear-ripened cheese.</title>
        <authorList>
            <consortium name="US DOE Joint Genome Institute (JGI-PGF)"/>
            <person name="Walter F."/>
            <person name="Albersmeier A."/>
            <person name="Kalinowski J."/>
            <person name="Ruckert C."/>
        </authorList>
    </citation>
    <scope>NUCLEOTIDE SEQUENCE</scope>
    <source>
        <strain evidence="14">VKM B-1513</strain>
    </source>
</reference>
<dbReference type="EMBL" id="BSFE01000002">
    <property type="protein sequence ID" value="GLK51448.1"/>
    <property type="molecule type" value="Genomic_DNA"/>
</dbReference>
<dbReference type="PANTHER" id="PTHR11088:SF60">
    <property type="entry name" value="TRNA DIMETHYLALLYLTRANSFERASE"/>
    <property type="match status" value="1"/>
</dbReference>
<evidence type="ECO:0000256" key="1">
    <source>
        <dbReference type="ARBA" id="ARBA00001946"/>
    </source>
</evidence>
<dbReference type="Gene3D" id="1.10.20.140">
    <property type="match status" value="1"/>
</dbReference>
<comment type="caution">
    <text evidence="10">Lacks conserved residue(s) required for the propagation of feature annotation.</text>
</comment>
<feature type="binding site" evidence="10">
    <location>
        <begin position="13"/>
        <end position="20"/>
    </location>
    <ligand>
        <name>ATP</name>
        <dbReference type="ChEBI" id="CHEBI:30616"/>
    </ligand>
</feature>
<comment type="caution">
    <text evidence="14">The sequence shown here is derived from an EMBL/GenBank/DDBJ whole genome shotgun (WGS) entry which is preliminary data.</text>
</comment>
<dbReference type="AlphaFoldDB" id="A0A9W6MMW6"/>
<protein>
    <recommendedName>
        <fullName evidence="10">tRNA dimethylallyltransferase</fullName>
        <ecNumber evidence="10">2.5.1.75</ecNumber>
    </recommendedName>
    <alternativeName>
        <fullName evidence="10">Dimethylallyl diphosphate:tRNA dimethylallyltransferase</fullName>
        <shortName evidence="10">DMAPP:tRNA dimethylallyltransferase</shortName>
        <shortName evidence="10">DMATase</shortName>
    </alternativeName>
    <alternativeName>
        <fullName evidence="10">Isopentenyl-diphosphate:tRNA isopentenyltransferase</fullName>
        <shortName evidence="10">IPP transferase</shortName>
        <shortName evidence="10">IPPT</shortName>
        <shortName evidence="10">IPTase</shortName>
    </alternativeName>
</protein>
<dbReference type="GO" id="GO:0006400">
    <property type="term" value="P:tRNA modification"/>
    <property type="evidence" value="ECO:0007669"/>
    <property type="project" value="TreeGrafter"/>
</dbReference>
<dbReference type="InterPro" id="IPR027417">
    <property type="entry name" value="P-loop_NTPase"/>
</dbReference>
<comment type="similarity">
    <text evidence="3 10 13">Belongs to the IPP transferase family.</text>
</comment>
<proteinExistence type="inferred from homology"/>
<name>A0A9W6MMW6_9PROT</name>
<organism evidence="14 15">
    <name type="scientific">Maricaulis virginensis</name>
    <dbReference type="NCBI Taxonomy" id="144022"/>
    <lineage>
        <taxon>Bacteria</taxon>
        <taxon>Pseudomonadati</taxon>
        <taxon>Pseudomonadota</taxon>
        <taxon>Alphaproteobacteria</taxon>
        <taxon>Maricaulales</taxon>
        <taxon>Maricaulaceae</taxon>
        <taxon>Maricaulis</taxon>
    </lineage>
</organism>
<evidence type="ECO:0000256" key="12">
    <source>
        <dbReference type="RuleBase" id="RU003784"/>
    </source>
</evidence>
<dbReference type="InterPro" id="IPR018022">
    <property type="entry name" value="IPT"/>
</dbReference>
<dbReference type="PANTHER" id="PTHR11088">
    <property type="entry name" value="TRNA DIMETHYLALLYLTRANSFERASE"/>
    <property type="match status" value="1"/>
</dbReference>
<evidence type="ECO:0000256" key="11">
    <source>
        <dbReference type="RuleBase" id="RU003783"/>
    </source>
</evidence>
<evidence type="ECO:0000256" key="7">
    <source>
        <dbReference type="ARBA" id="ARBA00022840"/>
    </source>
</evidence>
<evidence type="ECO:0000256" key="10">
    <source>
        <dbReference type="HAMAP-Rule" id="MF_00185"/>
    </source>
</evidence>
<dbReference type="HAMAP" id="MF_00185">
    <property type="entry name" value="IPP_trans"/>
    <property type="match status" value="1"/>
</dbReference>
<comment type="catalytic activity">
    <reaction evidence="9 10 11">
        <text>adenosine(37) in tRNA + dimethylallyl diphosphate = N(6)-dimethylallyladenosine(37) in tRNA + diphosphate</text>
        <dbReference type="Rhea" id="RHEA:26482"/>
        <dbReference type="Rhea" id="RHEA-COMP:10162"/>
        <dbReference type="Rhea" id="RHEA-COMP:10375"/>
        <dbReference type="ChEBI" id="CHEBI:33019"/>
        <dbReference type="ChEBI" id="CHEBI:57623"/>
        <dbReference type="ChEBI" id="CHEBI:74411"/>
        <dbReference type="ChEBI" id="CHEBI:74415"/>
        <dbReference type="EC" id="2.5.1.75"/>
    </reaction>
</comment>
<evidence type="ECO:0000256" key="5">
    <source>
        <dbReference type="ARBA" id="ARBA00022694"/>
    </source>
</evidence>